<dbReference type="AlphaFoldDB" id="A0A3P7NWG8"/>
<sequence length="327" mass="38401">MANNQNSKLKLLYLYRILNELSDEQNPLTVNDLIEELSKYDISAERKSVYTDIELLQNYGVDVVCEKKRANQYFIGKRDFELPELKLLVDAVQASKFITHKKSDVLIKKIEKLTNAHEAKELHRQVIVNDRIKTMNESIYYNVDAIHSAIRNKKKVQFRYFDYTVDKNLKFRRNGEVYQVSPYALSWTDEYYYLIAYHERYETVTQFRVDRMADIEVSEVNIPENQVDKDFNVADYSKKVFRMFSGETQLIELQFDNSLINVAIDRFGKEISIREKTETSFRITVDVAPSPTFFGWLCMFGSKVKIIGPEKVVGDFKDTVSEIIENY</sequence>
<dbReference type="GO" id="GO:0003677">
    <property type="term" value="F:DNA binding"/>
    <property type="evidence" value="ECO:0007669"/>
    <property type="project" value="UniProtKB-KW"/>
</dbReference>
<dbReference type="RefSeq" id="WP_125136608.1">
    <property type="nucleotide sequence ID" value="NZ_LR130778.1"/>
</dbReference>
<keyword evidence="2" id="KW-0238">DNA-binding</keyword>
<evidence type="ECO:0000259" key="1">
    <source>
        <dbReference type="Pfam" id="PF13280"/>
    </source>
</evidence>
<dbReference type="InterPro" id="IPR051534">
    <property type="entry name" value="CBASS_pafABC_assoc_protein"/>
</dbReference>
<dbReference type="InterPro" id="IPR026881">
    <property type="entry name" value="WYL_dom"/>
</dbReference>
<organism evidence="2 3">
    <name type="scientific">Petrocella atlantisensis</name>
    <dbReference type="NCBI Taxonomy" id="2173034"/>
    <lineage>
        <taxon>Bacteria</taxon>
        <taxon>Bacillati</taxon>
        <taxon>Bacillota</taxon>
        <taxon>Clostridia</taxon>
        <taxon>Lachnospirales</taxon>
        <taxon>Vallitaleaceae</taxon>
        <taxon>Petrocella</taxon>
    </lineage>
</organism>
<dbReference type="InterPro" id="IPR036390">
    <property type="entry name" value="WH_DNA-bd_sf"/>
</dbReference>
<keyword evidence="3" id="KW-1185">Reference proteome</keyword>
<proteinExistence type="predicted"/>
<dbReference type="Proteomes" id="UP000279029">
    <property type="component" value="Chromosome"/>
</dbReference>
<feature type="domain" description="WYL" evidence="1">
    <location>
        <begin position="143"/>
        <end position="217"/>
    </location>
</feature>
<dbReference type="EMBL" id="LR130778">
    <property type="protein sequence ID" value="VDN47265.1"/>
    <property type="molecule type" value="Genomic_DNA"/>
</dbReference>
<dbReference type="PROSITE" id="PS52050">
    <property type="entry name" value="WYL"/>
    <property type="match status" value="1"/>
</dbReference>
<name>A0A3P7NWG8_9FIRM</name>
<dbReference type="PANTHER" id="PTHR34580">
    <property type="match status" value="1"/>
</dbReference>
<gene>
    <name evidence="2" type="ORF">PATL70BA_1382</name>
</gene>
<dbReference type="PANTHER" id="PTHR34580:SF1">
    <property type="entry name" value="PROTEIN PAFC"/>
    <property type="match status" value="1"/>
</dbReference>
<dbReference type="SUPFAM" id="SSF46785">
    <property type="entry name" value="Winged helix' DNA-binding domain"/>
    <property type="match status" value="1"/>
</dbReference>
<dbReference type="OrthoDB" id="9772503at2"/>
<accession>A0A3P7NWG8</accession>
<evidence type="ECO:0000313" key="2">
    <source>
        <dbReference type="EMBL" id="VDN47265.1"/>
    </source>
</evidence>
<reference evidence="2 3" key="1">
    <citation type="submission" date="2018-09" db="EMBL/GenBank/DDBJ databases">
        <authorList>
            <person name="Postec A."/>
        </authorList>
    </citation>
    <scope>NUCLEOTIDE SEQUENCE [LARGE SCALE GENOMIC DNA]</scope>
    <source>
        <strain evidence="2">70B-A</strain>
    </source>
</reference>
<dbReference type="KEGG" id="cbar:PATL70BA_1382"/>
<evidence type="ECO:0000313" key="3">
    <source>
        <dbReference type="Proteomes" id="UP000279029"/>
    </source>
</evidence>
<dbReference type="Pfam" id="PF13280">
    <property type="entry name" value="WYL"/>
    <property type="match status" value="1"/>
</dbReference>
<protein>
    <submittedName>
        <fullName evidence="2">Predicted DNA-binding transcriptional regulator YafY, contains an HTH and WYL domains</fullName>
    </submittedName>
</protein>